<gene>
    <name evidence="1" type="ORF">COT59_00840</name>
</gene>
<dbReference type="AlphaFoldDB" id="A0A2H0WXK4"/>
<reference evidence="2" key="1">
    <citation type="submission" date="2017-09" db="EMBL/GenBank/DDBJ databases">
        <title>Depth-based differentiation of microbial function through sediment-hosted aquifers and enrichment of novel symbionts in the deep terrestrial subsurface.</title>
        <authorList>
            <person name="Probst A.J."/>
            <person name="Ladd B."/>
            <person name="Jarett J.K."/>
            <person name="Geller-Mcgrath D.E."/>
            <person name="Sieber C.M.K."/>
            <person name="Emerson J.B."/>
            <person name="Anantharaman K."/>
            <person name="Thomas B.C."/>
            <person name="Malmstrom R."/>
            <person name="Stieglmeier M."/>
            <person name="Klingl A."/>
            <person name="Woyke T."/>
            <person name="Ryan C.M."/>
            <person name="Banfield J.F."/>
        </authorList>
    </citation>
    <scope>NUCLEOTIDE SEQUENCE [LARGE SCALE GENOMIC DNA]</scope>
</reference>
<accession>A0A2H0WXK4</accession>
<protein>
    <submittedName>
        <fullName evidence="1">Uncharacterized protein</fullName>
    </submittedName>
</protein>
<sequence length="197" mass="20867">PPGGNAPAPLNVGPAGQSKEGGLIINTGGAENGLIIDKGKVCIGSDCRSKWPETGFITTYRLEATGYRVGDKYYGDSSSFTCPEDSNVVNIYLSKNDVRIQGAQGGACIWGCQAGQCSYSYQNSCSYSISGSSATLRARIVERYEPDCACCAGYSLVDYCYPHTGSGGWPKWSCSIPGGSLQCVMEFQCGKKEKVGE</sequence>
<dbReference type="EMBL" id="PEZD01000020">
    <property type="protein sequence ID" value="PIS17404.1"/>
    <property type="molecule type" value="Genomic_DNA"/>
</dbReference>
<feature type="non-terminal residue" evidence="1">
    <location>
        <position position="1"/>
    </location>
</feature>
<evidence type="ECO:0000313" key="2">
    <source>
        <dbReference type="Proteomes" id="UP000229675"/>
    </source>
</evidence>
<comment type="caution">
    <text evidence="1">The sequence shown here is derived from an EMBL/GenBank/DDBJ whole genome shotgun (WGS) entry which is preliminary data.</text>
</comment>
<organism evidence="1 2">
    <name type="scientific">Candidatus Nealsonbacteria bacterium CG09_land_8_20_14_0_10_42_14</name>
    <dbReference type="NCBI Taxonomy" id="1974707"/>
    <lineage>
        <taxon>Bacteria</taxon>
        <taxon>Candidatus Nealsoniibacteriota</taxon>
    </lineage>
</organism>
<evidence type="ECO:0000313" key="1">
    <source>
        <dbReference type="EMBL" id="PIS17404.1"/>
    </source>
</evidence>
<proteinExistence type="predicted"/>
<name>A0A2H0WXK4_9BACT</name>
<dbReference type="Proteomes" id="UP000229675">
    <property type="component" value="Unassembled WGS sequence"/>
</dbReference>